<dbReference type="PANTHER" id="PTHR46458">
    <property type="entry name" value="BLR2807 PROTEIN"/>
    <property type="match status" value="1"/>
</dbReference>
<name>A0ABM1BIQ5_LIMPO</name>
<reference evidence="9" key="1">
    <citation type="submission" date="2025-08" db="UniProtKB">
        <authorList>
            <consortium name="RefSeq"/>
        </authorList>
    </citation>
    <scope>IDENTIFICATION</scope>
    <source>
        <tissue evidence="9">Muscle</tissue>
    </source>
</reference>
<dbReference type="Proteomes" id="UP000694941">
    <property type="component" value="Unplaced"/>
</dbReference>
<evidence type="ECO:0000256" key="4">
    <source>
        <dbReference type="ARBA" id="ARBA00022723"/>
    </source>
</evidence>
<keyword evidence="2 6" id="KW-0349">Heme</keyword>
<evidence type="ECO:0000313" key="9">
    <source>
        <dbReference type="RefSeq" id="XP_013782792.1"/>
    </source>
</evidence>
<keyword evidence="5" id="KW-0408">Iron</keyword>
<evidence type="ECO:0000256" key="1">
    <source>
        <dbReference type="ARBA" id="ARBA00022448"/>
    </source>
</evidence>
<dbReference type="RefSeq" id="XP_013782792.1">
    <property type="nucleotide sequence ID" value="XM_013927338.2"/>
</dbReference>
<evidence type="ECO:0000256" key="3">
    <source>
        <dbReference type="ARBA" id="ARBA00022621"/>
    </source>
</evidence>
<evidence type="ECO:0000256" key="5">
    <source>
        <dbReference type="ARBA" id="ARBA00023004"/>
    </source>
</evidence>
<sequence>MGCTVSGASVLRGNTGTQLSENLTPRQVELVRETWTLLSVDMTATGIFIFNRFLTDYPELCDLFPFVSIANDGRYIWDDQGLERHALGVMQALEGAVNNLENTQLLSTILFDLGQKHARYNVEESMLDKLWRSLRGSLKEALQEKMTDEVEHAWFCVFRFVARQMIDGMRHYRNI</sequence>
<dbReference type="InterPro" id="IPR000971">
    <property type="entry name" value="Globin"/>
</dbReference>
<dbReference type="CDD" id="cd01040">
    <property type="entry name" value="Mb-like"/>
    <property type="match status" value="1"/>
</dbReference>
<keyword evidence="8" id="KW-1185">Reference proteome</keyword>
<organism evidence="8 9">
    <name type="scientific">Limulus polyphemus</name>
    <name type="common">Atlantic horseshoe crab</name>
    <dbReference type="NCBI Taxonomy" id="6850"/>
    <lineage>
        <taxon>Eukaryota</taxon>
        <taxon>Metazoa</taxon>
        <taxon>Ecdysozoa</taxon>
        <taxon>Arthropoda</taxon>
        <taxon>Chelicerata</taxon>
        <taxon>Merostomata</taxon>
        <taxon>Xiphosura</taxon>
        <taxon>Limulidae</taxon>
        <taxon>Limulus</taxon>
    </lineage>
</organism>
<evidence type="ECO:0000313" key="8">
    <source>
        <dbReference type="Proteomes" id="UP000694941"/>
    </source>
</evidence>
<dbReference type="Gene3D" id="1.10.490.10">
    <property type="entry name" value="Globins"/>
    <property type="match status" value="1"/>
</dbReference>
<dbReference type="PROSITE" id="PS01033">
    <property type="entry name" value="GLOBIN"/>
    <property type="match status" value="1"/>
</dbReference>
<protein>
    <submittedName>
        <fullName evidence="9">Non-symbiotic hemoglobin 2-like</fullName>
    </submittedName>
</protein>
<comment type="similarity">
    <text evidence="6">Belongs to the globin family.</text>
</comment>
<dbReference type="InterPro" id="IPR009050">
    <property type="entry name" value="Globin-like_sf"/>
</dbReference>
<dbReference type="PANTHER" id="PTHR46458:SF1">
    <property type="entry name" value="GEO09476P1"/>
    <property type="match status" value="1"/>
</dbReference>
<dbReference type="Pfam" id="PF00042">
    <property type="entry name" value="Globin"/>
    <property type="match status" value="1"/>
</dbReference>
<gene>
    <name evidence="9" type="primary">LOC106467029</name>
</gene>
<keyword evidence="3 6" id="KW-0561">Oxygen transport</keyword>
<accession>A0ABM1BIQ5</accession>
<feature type="domain" description="Globin" evidence="7">
    <location>
        <begin position="22"/>
        <end position="170"/>
    </location>
</feature>
<evidence type="ECO:0000256" key="6">
    <source>
        <dbReference type="RuleBase" id="RU000356"/>
    </source>
</evidence>
<evidence type="ECO:0000259" key="7">
    <source>
        <dbReference type="PROSITE" id="PS01033"/>
    </source>
</evidence>
<dbReference type="InterPro" id="IPR050532">
    <property type="entry name" value="Globin-like_OT"/>
</dbReference>
<dbReference type="GeneID" id="106467029"/>
<dbReference type="InterPro" id="IPR044399">
    <property type="entry name" value="Mb-like_M"/>
</dbReference>
<evidence type="ECO:0000256" key="2">
    <source>
        <dbReference type="ARBA" id="ARBA00022617"/>
    </source>
</evidence>
<dbReference type="SUPFAM" id="SSF46458">
    <property type="entry name" value="Globin-like"/>
    <property type="match status" value="1"/>
</dbReference>
<proteinExistence type="inferred from homology"/>
<keyword evidence="4" id="KW-0479">Metal-binding</keyword>
<dbReference type="InterPro" id="IPR012292">
    <property type="entry name" value="Globin/Proto"/>
</dbReference>
<keyword evidence="1 6" id="KW-0813">Transport</keyword>